<keyword evidence="3" id="KW-1185">Reference proteome</keyword>
<name>A0AAJ0MKU1_9PEZI</name>
<protein>
    <submittedName>
        <fullName evidence="2">Uncharacterized protein</fullName>
    </submittedName>
</protein>
<evidence type="ECO:0000313" key="3">
    <source>
        <dbReference type="Proteomes" id="UP001275084"/>
    </source>
</evidence>
<comment type="caution">
    <text evidence="2">The sequence shown here is derived from an EMBL/GenBank/DDBJ whole genome shotgun (WGS) entry which is preliminary data.</text>
</comment>
<organism evidence="2 3">
    <name type="scientific">Lasiosphaeria hispida</name>
    <dbReference type="NCBI Taxonomy" id="260671"/>
    <lineage>
        <taxon>Eukaryota</taxon>
        <taxon>Fungi</taxon>
        <taxon>Dikarya</taxon>
        <taxon>Ascomycota</taxon>
        <taxon>Pezizomycotina</taxon>
        <taxon>Sordariomycetes</taxon>
        <taxon>Sordariomycetidae</taxon>
        <taxon>Sordariales</taxon>
        <taxon>Lasiosphaeriaceae</taxon>
        <taxon>Lasiosphaeria</taxon>
    </lineage>
</organism>
<evidence type="ECO:0000313" key="2">
    <source>
        <dbReference type="EMBL" id="KAK3364097.1"/>
    </source>
</evidence>
<feature type="transmembrane region" description="Helical" evidence="1">
    <location>
        <begin position="6"/>
        <end position="37"/>
    </location>
</feature>
<dbReference type="AlphaFoldDB" id="A0AAJ0MKU1"/>
<keyword evidence="1" id="KW-0812">Transmembrane</keyword>
<feature type="transmembrane region" description="Helical" evidence="1">
    <location>
        <begin position="49"/>
        <end position="70"/>
    </location>
</feature>
<evidence type="ECO:0000256" key="1">
    <source>
        <dbReference type="SAM" id="Phobius"/>
    </source>
</evidence>
<dbReference type="EMBL" id="JAUIQD010000001">
    <property type="protein sequence ID" value="KAK3364097.1"/>
    <property type="molecule type" value="Genomic_DNA"/>
</dbReference>
<sequence length="76" mass="8315">MTKFVVVAVVALTEFGVVVALTFLLDVVTLTFLLVAVVEREEKIMWTNFFLAAILSPRAAIPGSALHVVVVSHCDW</sequence>
<gene>
    <name evidence="2" type="ORF">B0T25DRAFT_529304</name>
</gene>
<keyword evidence="1" id="KW-1133">Transmembrane helix</keyword>
<keyword evidence="1" id="KW-0472">Membrane</keyword>
<accession>A0AAJ0MKU1</accession>
<dbReference type="Proteomes" id="UP001275084">
    <property type="component" value="Unassembled WGS sequence"/>
</dbReference>
<proteinExistence type="predicted"/>
<reference evidence="2" key="1">
    <citation type="journal article" date="2023" name="Mol. Phylogenet. Evol.">
        <title>Genome-scale phylogeny and comparative genomics of the fungal order Sordariales.</title>
        <authorList>
            <person name="Hensen N."/>
            <person name="Bonometti L."/>
            <person name="Westerberg I."/>
            <person name="Brannstrom I.O."/>
            <person name="Guillou S."/>
            <person name="Cros-Aarteil S."/>
            <person name="Calhoun S."/>
            <person name="Haridas S."/>
            <person name="Kuo A."/>
            <person name="Mondo S."/>
            <person name="Pangilinan J."/>
            <person name="Riley R."/>
            <person name="LaButti K."/>
            <person name="Andreopoulos B."/>
            <person name="Lipzen A."/>
            <person name="Chen C."/>
            <person name="Yan M."/>
            <person name="Daum C."/>
            <person name="Ng V."/>
            <person name="Clum A."/>
            <person name="Steindorff A."/>
            <person name="Ohm R.A."/>
            <person name="Martin F."/>
            <person name="Silar P."/>
            <person name="Natvig D.O."/>
            <person name="Lalanne C."/>
            <person name="Gautier V."/>
            <person name="Ament-Velasquez S.L."/>
            <person name="Kruys A."/>
            <person name="Hutchinson M.I."/>
            <person name="Powell A.J."/>
            <person name="Barry K."/>
            <person name="Miller A.N."/>
            <person name="Grigoriev I.V."/>
            <person name="Debuchy R."/>
            <person name="Gladieux P."/>
            <person name="Hiltunen Thoren M."/>
            <person name="Johannesson H."/>
        </authorList>
    </citation>
    <scope>NUCLEOTIDE SEQUENCE</scope>
    <source>
        <strain evidence="2">CBS 955.72</strain>
    </source>
</reference>
<reference evidence="2" key="2">
    <citation type="submission" date="2023-06" db="EMBL/GenBank/DDBJ databases">
        <authorList>
            <consortium name="Lawrence Berkeley National Laboratory"/>
            <person name="Haridas S."/>
            <person name="Hensen N."/>
            <person name="Bonometti L."/>
            <person name="Westerberg I."/>
            <person name="Brannstrom I.O."/>
            <person name="Guillou S."/>
            <person name="Cros-Aarteil S."/>
            <person name="Calhoun S."/>
            <person name="Kuo A."/>
            <person name="Mondo S."/>
            <person name="Pangilinan J."/>
            <person name="Riley R."/>
            <person name="Labutti K."/>
            <person name="Andreopoulos B."/>
            <person name="Lipzen A."/>
            <person name="Chen C."/>
            <person name="Yanf M."/>
            <person name="Daum C."/>
            <person name="Ng V."/>
            <person name="Clum A."/>
            <person name="Steindorff A."/>
            <person name="Ohm R."/>
            <person name="Martin F."/>
            <person name="Silar P."/>
            <person name="Natvig D."/>
            <person name="Lalanne C."/>
            <person name="Gautier V."/>
            <person name="Ament-Velasquez S.L."/>
            <person name="Kruys A."/>
            <person name="Hutchinson M.I."/>
            <person name="Powell A.J."/>
            <person name="Barry K."/>
            <person name="Miller A.N."/>
            <person name="Grigoriev I.V."/>
            <person name="Debuchy R."/>
            <person name="Gladieux P."/>
            <person name="Thoren M.H."/>
            <person name="Johannesson H."/>
        </authorList>
    </citation>
    <scope>NUCLEOTIDE SEQUENCE</scope>
    <source>
        <strain evidence="2">CBS 955.72</strain>
    </source>
</reference>